<proteinExistence type="predicted"/>
<dbReference type="AlphaFoldDB" id="M7SJF2"/>
<dbReference type="EMBL" id="KB707096">
    <property type="protein sequence ID" value="EMR64302.1"/>
    <property type="molecule type" value="Genomic_DNA"/>
</dbReference>
<name>M7SJF2_EUTLA</name>
<feature type="compositionally biased region" description="Acidic residues" evidence="1">
    <location>
        <begin position="42"/>
        <end position="69"/>
    </location>
</feature>
<evidence type="ECO:0000313" key="2">
    <source>
        <dbReference type="EMBL" id="EMR64302.1"/>
    </source>
</evidence>
<dbReference type="PANTHER" id="PTHR37048">
    <property type="entry name" value="QUESTIONABLE PROTEIN"/>
    <property type="match status" value="1"/>
</dbReference>
<dbReference type="STRING" id="1287681.M7SJF2"/>
<reference evidence="3" key="1">
    <citation type="journal article" date="2013" name="Genome Announc.">
        <title>Draft genome sequence of the grapevine dieback fungus Eutypa lata UCR-EL1.</title>
        <authorList>
            <person name="Blanco-Ulate B."/>
            <person name="Rolshausen P.E."/>
            <person name="Cantu D."/>
        </authorList>
    </citation>
    <scope>NUCLEOTIDE SEQUENCE [LARGE SCALE GENOMIC DNA]</scope>
    <source>
        <strain evidence="3">UCR-EL1</strain>
    </source>
</reference>
<dbReference type="eggNOG" id="ENOG502SY9C">
    <property type="taxonomic scope" value="Eukaryota"/>
</dbReference>
<sequence>MPGVTTSYIRAHRAPNAQKSPHMAGRIMWLPGSGDLDRNIDNDDSDDDDSDGDSDGDSDSDSESDDSTPEEGCYNHPVVILSNQTRKGKVVILILTSFNDTDLSTRHPSDIDVRLAYLPISPCPAHPDNKRLLTLDEQSQPLRKNSYVKTTTPYTVPYKWLAAYGGGGGGGRRGSLYFALSKTSYLELVEYVRYTVPLPNIGDVGVGLLTPPPSPPMTLRSKGFSLPSPNLTSASPEIYVAPAAASVLGAGKTGGLFHLFERQDTKTSPLSDPR</sequence>
<gene>
    <name evidence="2" type="ORF">UCREL1_8751</name>
</gene>
<keyword evidence="3" id="KW-1185">Reference proteome</keyword>
<evidence type="ECO:0000313" key="3">
    <source>
        <dbReference type="Proteomes" id="UP000012174"/>
    </source>
</evidence>
<feature type="region of interest" description="Disordered" evidence="1">
    <location>
        <begin position="1"/>
        <end position="78"/>
    </location>
</feature>
<evidence type="ECO:0000256" key="1">
    <source>
        <dbReference type="SAM" id="MobiDB-lite"/>
    </source>
</evidence>
<dbReference type="PANTHER" id="PTHR37048:SF2">
    <property type="entry name" value="QUESTIONABLE PROTEIN"/>
    <property type="match status" value="1"/>
</dbReference>
<accession>M7SJF2</accession>
<dbReference type="KEGG" id="ela:UCREL1_8751"/>
<organism evidence="2 3">
    <name type="scientific">Eutypa lata (strain UCR-EL1)</name>
    <name type="common">Grapevine dieback disease fungus</name>
    <name type="synonym">Eutypa armeniacae</name>
    <dbReference type="NCBI Taxonomy" id="1287681"/>
    <lineage>
        <taxon>Eukaryota</taxon>
        <taxon>Fungi</taxon>
        <taxon>Dikarya</taxon>
        <taxon>Ascomycota</taxon>
        <taxon>Pezizomycotina</taxon>
        <taxon>Sordariomycetes</taxon>
        <taxon>Xylariomycetidae</taxon>
        <taxon>Xylariales</taxon>
        <taxon>Diatrypaceae</taxon>
        <taxon>Eutypa</taxon>
    </lineage>
</organism>
<dbReference type="HOGENOM" id="CLU_1015741_0_0_1"/>
<protein>
    <submittedName>
        <fullName evidence="2">Uncharacterized protein</fullName>
    </submittedName>
</protein>
<dbReference type="OrthoDB" id="3537171at2759"/>
<dbReference type="Proteomes" id="UP000012174">
    <property type="component" value="Unassembled WGS sequence"/>
</dbReference>